<dbReference type="EMBL" id="SIRE01000007">
    <property type="protein sequence ID" value="TBL79416.1"/>
    <property type="molecule type" value="Genomic_DNA"/>
</dbReference>
<feature type="domain" description="Mannosylglycerate hydrolase MGH1-like glycoside hydrolase" evidence="1">
    <location>
        <begin position="365"/>
        <end position="681"/>
    </location>
</feature>
<sequence length="767" mass="86058">MHMRELLQELPIDAALAGGKRSLRTMPKACLLGSTGARLWADFLWPAPGFSGAIDFIHKINLPSLFTVRCDAVQSYEPLEINWYPSRMTMRFASGKVKFEETKFITWEDCAVSCQTWTNTGSTDIKLSLVPEELMFTQPAGDAERDELAGPPDGVLTGISGASDNNGTPVAAEKQDVLDTLAAPGLPGESGAYRLGYLEVPQYDYAVAAMLKTSHPALYGGLTLRPGETIRLIVAASLGLRGADEPAELQKRLDVLVAQPQDPAAVIAKQQQAYQAWFDRAPSFVCNEPLLNTTWSYRWYVLRHNLADPRCGRLQHPLFYEGRSHKMSKTPLAPKGWEFSKMIPLTVPLHLLESRWHADGSTSEGAMLNMKASQDAEGFYNCLFVNQTLHSYANFMGWAVYQHYLVCKDIGLVKTMLESLKRQVDGEAAKLGNPADGLLTEYTHNRTGKEYQPSYWYFHGYPEDCKNPETFTPLKRVDRSVYHYLNSVGVSRLCRAAGDPDAEHFERLAERIQHDVLDKMWDEETRFFYDLHYETDEKAWVKNIVGFYPYWAQMTGDRHADGLHHALTEGEFATPCPFPSVAADCPVYAPEGGWQGRFFKGRNGCVWDGPTWPYTNSIVLDALALAGKREGGPWEEAFGRLFREYSLLHYRGRELGEPYLVEHYSSQTGEPLSDEVDYNHSYYIDLVIRHIAGLRVEEDRLVLEPADIGLSYFRLDRIRAAGRSISITYNRGDDPAAAGLPVGYRLYVDGELALENAGLAAMTYSLS</sequence>
<keyword evidence="3" id="KW-1185">Reference proteome</keyword>
<dbReference type="GO" id="GO:0005975">
    <property type="term" value="P:carbohydrate metabolic process"/>
    <property type="evidence" value="ECO:0007669"/>
    <property type="project" value="InterPro"/>
</dbReference>
<gene>
    <name evidence="2" type="ORF">EYB31_10900</name>
</gene>
<organism evidence="2 3">
    <name type="scientific">Paenibacillus thalictri</name>
    <dbReference type="NCBI Taxonomy" id="2527873"/>
    <lineage>
        <taxon>Bacteria</taxon>
        <taxon>Bacillati</taxon>
        <taxon>Bacillota</taxon>
        <taxon>Bacilli</taxon>
        <taxon>Bacillales</taxon>
        <taxon>Paenibacillaceae</taxon>
        <taxon>Paenibacillus</taxon>
    </lineage>
</organism>
<comment type="caution">
    <text evidence="2">The sequence shown here is derived from an EMBL/GenBank/DDBJ whole genome shotgun (WGS) entry which is preliminary data.</text>
</comment>
<dbReference type="OrthoDB" id="231241at2"/>
<dbReference type="Gene3D" id="1.50.10.10">
    <property type="match status" value="1"/>
</dbReference>
<protein>
    <recommendedName>
        <fullName evidence="1">Mannosylglycerate hydrolase MGH1-like glycoside hydrolase domain-containing protein</fullName>
    </recommendedName>
</protein>
<dbReference type="RefSeq" id="WP_131013360.1">
    <property type="nucleotide sequence ID" value="NZ_SIRE01000007.1"/>
</dbReference>
<dbReference type="SUPFAM" id="SSF48208">
    <property type="entry name" value="Six-hairpin glycosidases"/>
    <property type="match status" value="1"/>
</dbReference>
<dbReference type="Proteomes" id="UP000293142">
    <property type="component" value="Unassembled WGS sequence"/>
</dbReference>
<evidence type="ECO:0000259" key="1">
    <source>
        <dbReference type="Pfam" id="PF22422"/>
    </source>
</evidence>
<reference evidence="2 3" key="1">
    <citation type="submission" date="2019-02" db="EMBL/GenBank/DDBJ databases">
        <title>Paenibacillus sp. nov., isolated from surface-sterilized tissue of Thalictrum simplex L.</title>
        <authorList>
            <person name="Tuo L."/>
        </authorList>
    </citation>
    <scope>NUCLEOTIDE SEQUENCE [LARGE SCALE GENOMIC DNA]</scope>
    <source>
        <strain evidence="2 3">N2SHLJ1</strain>
    </source>
</reference>
<proteinExistence type="predicted"/>
<dbReference type="InterPro" id="IPR008928">
    <property type="entry name" value="6-hairpin_glycosidase_sf"/>
</dbReference>
<dbReference type="AlphaFoldDB" id="A0A4Q9DT39"/>
<dbReference type="Pfam" id="PF22422">
    <property type="entry name" value="MGH1-like_GH"/>
    <property type="match status" value="1"/>
</dbReference>
<evidence type="ECO:0000313" key="2">
    <source>
        <dbReference type="EMBL" id="TBL79416.1"/>
    </source>
</evidence>
<dbReference type="InterPro" id="IPR012341">
    <property type="entry name" value="6hp_glycosidase-like_sf"/>
</dbReference>
<evidence type="ECO:0000313" key="3">
    <source>
        <dbReference type="Proteomes" id="UP000293142"/>
    </source>
</evidence>
<name>A0A4Q9DT39_9BACL</name>
<dbReference type="InterPro" id="IPR054491">
    <property type="entry name" value="MGH1-like_GH"/>
</dbReference>
<accession>A0A4Q9DT39</accession>